<organism evidence="2 3">
    <name type="scientific">Jiella pacifica</name>
    <dbReference type="NCBI Taxonomy" id="2696469"/>
    <lineage>
        <taxon>Bacteria</taxon>
        <taxon>Pseudomonadati</taxon>
        <taxon>Pseudomonadota</taxon>
        <taxon>Alphaproteobacteria</taxon>
        <taxon>Hyphomicrobiales</taxon>
        <taxon>Aurantimonadaceae</taxon>
        <taxon>Jiella</taxon>
    </lineage>
</organism>
<dbReference type="SUPFAM" id="SSF141658">
    <property type="entry name" value="Bacteriophage trimeric proteins domain"/>
    <property type="match status" value="1"/>
</dbReference>
<reference evidence="2 3" key="1">
    <citation type="submission" date="2020-01" db="EMBL/GenBank/DDBJ databases">
        <title>Jiella pacifica sp. nov.</title>
        <authorList>
            <person name="Xue Z."/>
            <person name="Zhu S."/>
            <person name="Chen J."/>
            <person name="Yang J."/>
        </authorList>
    </citation>
    <scope>NUCLEOTIDE SEQUENCE [LARGE SCALE GENOMIC DNA]</scope>
    <source>
        <strain evidence="2 3">40Bstr34</strain>
    </source>
</reference>
<evidence type="ECO:0000313" key="3">
    <source>
        <dbReference type="Proteomes" id="UP000469011"/>
    </source>
</evidence>
<dbReference type="InterPro" id="IPR042095">
    <property type="entry name" value="SUMF_sf"/>
</dbReference>
<dbReference type="EMBL" id="JAAAMG010000009">
    <property type="protein sequence ID" value="NDW05227.1"/>
    <property type="molecule type" value="Genomic_DNA"/>
</dbReference>
<feature type="domain" description="Major tropism determinant second" evidence="1">
    <location>
        <begin position="245"/>
        <end position="349"/>
    </location>
</feature>
<dbReference type="Pfam" id="PF21916">
    <property type="entry name" value="mtd_2nd"/>
    <property type="match status" value="1"/>
</dbReference>
<dbReference type="AlphaFoldDB" id="A0A6N9T1M8"/>
<evidence type="ECO:0000259" key="1">
    <source>
        <dbReference type="Pfam" id="PF21916"/>
    </source>
</evidence>
<dbReference type="InterPro" id="IPR016187">
    <property type="entry name" value="CTDL_fold"/>
</dbReference>
<gene>
    <name evidence="2" type="ORF">GTK09_12405</name>
</gene>
<keyword evidence="3" id="KW-1185">Reference proteome</keyword>
<accession>A0A6N9T1M8</accession>
<protein>
    <submittedName>
        <fullName evidence="2">DUF2793 domain-containing protein</fullName>
    </submittedName>
</protein>
<evidence type="ECO:0000313" key="2">
    <source>
        <dbReference type="EMBL" id="NDW05227.1"/>
    </source>
</evidence>
<dbReference type="Pfam" id="PF10983">
    <property type="entry name" value="DUF2793"/>
    <property type="match status" value="1"/>
</dbReference>
<dbReference type="Gene3D" id="3.90.1580.10">
    <property type="entry name" value="paralog of FGE (formylglycine-generating enzyme)"/>
    <property type="match status" value="1"/>
</dbReference>
<sequence length="561" mass="58438">MPDTTNRLALPYILAEQAQKHVTHNEALVRLDALVHLAVLDRDRTEAPAAPSAGDRHIVAAEGSGEWAGRGDAVAVWQDGAWMFLEPQPGWRAWCVTEETLLLHGAAGWVPAALGPEELAGGALSRLGVNTAADETNRVALKTSALLVSHDDVSGSGNGSVLGTFNKENAGKDAGFNFQSGWSTRALMGLYGDEDFRIKVSPDGAVFHDAMAIDRTTGGVSFPQTGPIGTLTAGLFHKADGASAALTRTGSGTLDLKAGCFVEVAGLVHRFSAPTAVQMPALTGGTDYAVYVCSDGSVRADAGLVAPVGFTTANSRKIGGFHYAAGGNAPGYNTGGDTIPQINPYSLWDLKWRPACPDPRGMALVAGRFWCDIYLTGTNVDVDGSSRSGATIADGATPPKVPATFGGDGATTYGSFTWFEAAELLASVGKRPLDYTDFVTAAFGTKEAVSRGNDPVTTGLATTNAGSSNGDAAFTSKWGIVQAAGCFWIWANHFGGQFTSGLSDNAEGRGQLQNQPNAALFGTPWNGSANAGSRASTWAINPWYSSGFIGSRGRCDHLNQI</sequence>
<dbReference type="Proteomes" id="UP000469011">
    <property type="component" value="Unassembled WGS sequence"/>
</dbReference>
<proteinExistence type="predicted"/>
<name>A0A6N9T1M8_9HYPH</name>
<comment type="caution">
    <text evidence="2">The sequence shown here is derived from an EMBL/GenBank/DDBJ whole genome shotgun (WGS) entry which is preliminary data.</text>
</comment>
<dbReference type="RefSeq" id="WP_163463489.1">
    <property type="nucleotide sequence ID" value="NZ_JAAAMG010000009.1"/>
</dbReference>
<dbReference type="Gene3D" id="2.80.20.10">
    <property type="entry name" value="Tail fiber receptor-binding protein"/>
    <property type="match status" value="1"/>
</dbReference>
<dbReference type="SUPFAM" id="SSF56436">
    <property type="entry name" value="C-type lectin-like"/>
    <property type="match status" value="1"/>
</dbReference>
<dbReference type="InterPro" id="IPR054114">
    <property type="entry name" value="Mtd_2nd"/>
</dbReference>
<dbReference type="InterPro" id="IPR021251">
    <property type="entry name" value="DUF2793"/>
</dbReference>